<dbReference type="Proteomes" id="UP000015453">
    <property type="component" value="Unassembled WGS sequence"/>
</dbReference>
<dbReference type="OrthoDB" id="288590at2759"/>
<dbReference type="EMBL" id="AUSU01007756">
    <property type="protein sequence ID" value="EPS60187.1"/>
    <property type="molecule type" value="Genomic_DNA"/>
</dbReference>
<feature type="domain" description="Non-haem dioxygenase N-terminal" evidence="3">
    <location>
        <begin position="35"/>
        <end position="137"/>
    </location>
</feature>
<evidence type="ECO:0000256" key="2">
    <source>
        <dbReference type="ARBA" id="ARBA00023004"/>
    </source>
</evidence>
<dbReference type="InterPro" id="IPR026992">
    <property type="entry name" value="DIOX_N"/>
</dbReference>
<keyword evidence="1" id="KW-0479">Metal-binding</keyword>
<reference evidence="4 5" key="1">
    <citation type="journal article" date="2013" name="BMC Genomics">
        <title>The miniature genome of a carnivorous plant Genlisea aurea contains a low number of genes and short non-coding sequences.</title>
        <authorList>
            <person name="Leushkin E.V."/>
            <person name="Sutormin R.A."/>
            <person name="Nabieva E.R."/>
            <person name="Penin A.A."/>
            <person name="Kondrashov A.S."/>
            <person name="Logacheva M.D."/>
        </authorList>
    </citation>
    <scope>NUCLEOTIDE SEQUENCE [LARGE SCALE GENOMIC DNA]</scope>
</reference>
<dbReference type="GO" id="GO:0046872">
    <property type="term" value="F:metal ion binding"/>
    <property type="evidence" value="ECO:0007669"/>
    <property type="project" value="UniProtKB-KW"/>
</dbReference>
<dbReference type="SUPFAM" id="SSF51197">
    <property type="entry name" value="Clavaminate synthase-like"/>
    <property type="match status" value="1"/>
</dbReference>
<evidence type="ECO:0000259" key="3">
    <source>
        <dbReference type="Pfam" id="PF14226"/>
    </source>
</evidence>
<comment type="caution">
    <text evidence="4">The sequence shown here is derived from an EMBL/GenBank/DDBJ whole genome shotgun (WGS) entry which is preliminary data.</text>
</comment>
<protein>
    <recommendedName>
        <fullName evidence="3">Non-haem dioxygenase N-terminal domain-containing protein</fullName>
    </recommendedName>
</protein>
<dbReference type="InterPro" id="IPR027443">
    <property type="entry name" value="IPNS-like_sf"/>
</dbReference>
<gene>
    <name evidence="4" type="ORF">M569_14618</name>
</gene>
<dbReference type="GO" id="GO:0016706">
    <property type="term" value="F:2-oxoglutarate-dependent dioxygenase activity"/>
    <property type="evidence" value="ECO:0007669"/>
    <property type="project" value="UniProtKB-ARBA"/>
</dbReference>
<keyword evidence="2" id="KW-0408">Iron</keyword>
<evidence type="ECO:0000313" key="5">
    <source>
        <dbReference type="Proteomes" id="UP000015453"/>
    </source>
</evidence>
<feature type="non-terminal residue" evidence="4">
    <location>
        <position position="1"/>
    </location>
</feature>
<dbReference type="InterPro" id="IPR050295">
    <property type="entry name" value="Plant_2OG-oxidoreductases"/>
</dbReference>
<keyword evidence="5" id="KW-1185">Reference proteome</keyword>
<accession>S8DKY1</accession>
<sequence>TPAKKLSESSSIPSNYTFFSTDPDATSALDPGDSIPIIDFSALVSRRRPKALQELDAACRDWGFFILVNHGIPQELIRNVIDVSNEFFDLPEEDKPEFQPMNVLEPVRYGTSTNTATEEIHCWRDFLKVFVHPEFHSPEKPPSMR</sequence>
<dbReference type="Pfam" id="PF14226">
    <property type="entry name" value="DIOX_N"/>
    <property type="match status" value="1"/>
</dbReference>
<organism evidence="4 5">
    <name type="scientific">Genlisea aurea</name>
    <dbReference type="NCBI Taxonomy" id="192259"/>
    <lineage>
        <taxon>Eukaryota</taxon>
        <taxon>Viridiplantae</taxon>
        <taxon>Streptophyta</taxon>
        <taxon>Embryophyta</taxon>
        <taxon>Tracheophyta</taxon>
        <taxon>Spermatophyta</taxon>
        <taxon>Magnoliopsida</taxon>
        <taxon>eudicotyledons</taxon>
        <taxon>Gunneridae</taxon>
        <taxon>Pentapetalae</taxon>
        <taxon>asterids</taxon>
        <taxon>lamiids</taxon>
        <taxon>Lamiales</taxon>
        <taxon>Lentibulariaceae</taxon>
        <taxon>Genlisea</taxon>
    </lineage>
</organism>
<name>S8DKY1_9LAMI</name>
<dbReference type="Gene3D" id="2.60.120.330">
    <property type="entry name" value="B-lactam Antibiotic, Isopenicillin N Synthase, Chain"/>
    <property type="match status" value="1"/>
</dbReference>
<evidence type="ECO:0000313" key="4">
    <source>
        <dbReference type="EMBL" id="EPS60187.1"/>
    </source>
</evidence>
<dbReference type="PANTHER" id="PTHR47991">
    <property type="entry name" value="OXOGLUTARATE/IRON-DEPENDENT DIOXYGENASE"/>
    <property type="match status" value="1"/>
</dbReference>
<dbReference type="AlphaFoldDB" id="S8DKY1"/>
<evidence type="ECO:0000256" key="1">
    <source>
        <dbReference type="ARBA" id="ARBA00022723"/>
    </source>
</evidence>
<proteinExistence type="predicted"/>